<reference evidence="3" key="1">
    <citation type="journal article" date="2021" name="PeerJ">
        <title>Extensive microbial diversity within the chicken gut microbiome revealed by metagenomics and culture.</title>
        <authorList>
            <person name="Gilroy R."/>
            <person name="Ravi A."/>
            <person name="Getino M."/>
            <person name="Pursley I."/>
            <person name="Horton D.L."/>
            <person name="Alikhan N.F."/>
            <person name="Baker D."/>
            <person name="Gharbi K."/>
            <person name="Hall N."/>
            <person name="Watson M."/>
            <person name="Adriaenssens E.M."/>
            <person name="Foster-Nyarko E."/>
            <person name="Jarju S."/>
            <person name="Secka A."/>
            <person name="Antonio M."/>
            <person name="Oren A."/>
            <person name="Chaudhuri R.R."/>
            <person name="La Ragione R."/>
            <person name="Hildebrand F."/>
            <person name="Pallen M.J."/>
        </authorList>
    </citation>
    <scope>NUCLEOTIDE SEQUENCE</scope>
    <source>
        <strain evidence="3">CHK130-7132</strain>
    </source>
</reference>
<name>A0A9D2PXQ6_9MICO</name>
<keyword evidence="2" id="KW-1133">Transmembrane helix</keyword>
<accession>A0A9D2PXQ6</accession>
<evidence type="ECO:0000313" key="3">
    <source>
        <dbReference type="EMBL" id="HJC69104.1"/>
    </source>
</evidence>
<reference evidence="3" key="2">
    <citation type="submission" date="2021-04" db="EMBL/GenBank/DDBJ databases">
        <authorList>
            <person name="Gilroy R."/>
        </authorList>
    </citation>
    <scope>NUCLEOTIDE SEQUENCE</scope>
    <source>
        <strain evidence="3">CHK130-7132</strain>
    </source>
</reference>
<evidence type="ECO:0000256" key="2">
    <source>
        <dbReference type="SAM" id="Phobius"/>
    </source>
</evidence>
<dbReference type="AlphaFoldDB" id="A0A9D2PXQ6"/>
<dbReference type="EMBL" id="DWWC01000102">
    <property type="protein sequence ID" value="HJC69104.1"/>
    <property type="molecule type" value="Genomic_DNA"/>
</dbReference>
<keyword evidence="2" id="KW-0812">Transmembrane</keyword>
<feature type="region of interest" description="Disordered" evidence="1">
    <location>
        <begin position="33"/>
        <end position="54"/>
    </location>
</feature>
<evidence type="ECO:0000313" key="4">
    <source>
        <dbReference type="Proteomes" id="UP000823854"/>
    </source>
</evidence>
<gene>
    <name evidence="3" type="ORF">H9932_05435</name>
</gene>
<dbReference type="Proteomes" id="UP000823854">
    <property type="component" value="Unassembled WGS sequence"/>
</dbReference>
<organism evidence="3 4">
    <name type="scientific">Candidatus Brachybacterium intestinipullorum</name>
    <dbReference type="NCBI Taxonomy" id="2838512"/>
    <lineage>
        <taxon>Bacteria</taxon>
        <taxon>Bacillati</taxon>
        <taxon>Actinomycetota</taxon>
        <taxon>Actinomycetes</taxon>
        <taxon>Micrococcales</taxon>
        <taxon>Dermabacteraceae</taxon>
        <taxon>Brachybacterium</taxon>
    </lineage>
</organism>
<sequence>MQLPFVVVLFLALAVLLAVGILVVVAMPHLRAPREEDDGPGAEHPRHTSRTGRG</sequence>
<feature type="transmembrane region" description="Helical" evidence="2">
    <location>
        <begin position="6"/>
        <end position="27"/>
    </location>
</feature>
<keyword evidence="2" id="KW-0472">Membrane</keyword>
<evidence type="ECO:0000256" key="1">
    <source>
        <dbReference type="SAM" id="MobiDB-lite"/>
    </source>
</evidence>
<protein>
    <submittedName>
        <fullName evidence="3">Uncharacterized protein</fullName>
    </submittedName>
</protein>
<proteinExistence type="predicted"/>
<comment type="caution">
    <text evidence="3">The sequence shown here is derived from an EMBL/GenBank/DDBJ whole genome shotgun (WGS) entry which is preliminary data.</text>
</comment>